<evidence type="ECO:0000256" key="3">
    <source>
        <dbReference type="ARBA" id="ARBA00012438"/>
    </source>
</evidence>
<dbReference type="Gene3D" id="2.60.120.260">
    <property type="entry name" value="Galactose-binding domain-like"/>
    <property type="match status" value="1"/>
</dbReference>
<dbReference type="SMART" id="SM00387">
    <property type="entry name" value="HATPase_c"/>
    <property type="match status" value="1"/>
</dbReference>
<dbReference type="InterPro" id="IPR004358">
    <property type="entry name" value="Sig_transdc_His_kin-like_C"/>
</dbReference>
<keyword evidence="10" id="KW-0472">Membrane</keyword>
<accession>A0A559KE37</accession>
<dbReference type="GO" id="GO:0016036">
    <property type="term" value="P:cellular response to phosphate starvation"/>
    <property type="evidence" value="ECO:0007669"/>
    <property type="project" value="TreeGrafter"/>
</dbReference>
<comment type="catalytic activity">
    <reaction evidence="1">
        <text>ATP + protein L-histidine = ADP + protein N-phospho-L-histidine.</text>
        <dbReference type="EC" id="2.7.13.3"/>
    </reaction>
</comment>
<dbReference type="Gene3D" id="1.10.287.130">
    <property type="match status" value="1"/>
</dbReference>
<dbReference type="EC" id="2.7.13.3" evidence="3"/>
<dbReference type="PANTHER" id="PTHR45453">
    <property type="entry name" value="PHOSPHATE REGULON SENSOR PROTEIN PHOR"/>
    <property type="match status" value="1"/>
</dbReference>
<evidence type="ECO:0000256" key="4">
    <source>
        <dbReference type="ARBA" id="ARBA00022553"/>
    </source>
</evidence>
<dbReference type="Gene3D" id="3.30.565.10">
    <property type="entry name" value="Histidine kinase-like ATPase, C-terminal domain"/>
    <property type="match status" value="1"/>
</dbReference>
<feature type="transmembrane region" description="Helical" evidence="10">
    <location>
        <begin position="310"/>
        <end position="332"/>
    </location>
</feature>
<feature type="transmembrane region" description="Helical" evidence="10">
    <location>
        <begin position="280"/>
        <end position="298"/>
    </location>
</feature>
<dbReference type="PROSITE" id="PS50109">
    <property type="entry name" value="HIS_KIN"/>
    <property type="match status" value="1"/>
</dbReference>
<dbReference type="InterPro" id="IPR036890">
    <property type="entry name" value="HATPase_C_sf"/>
</dbReference>
<dbReference type="InterPro" id="IPR005467">
    <property type="entry name" value="His_kinase_dom"/>
</dbReference>
<dbReference type="SUPFAM" id="SSF47384">
    <property type="entry name" value="Homodimeric domain of signal transducing histidine kinase"/>
    <property type="match status" value="1"/>
</dbReference>
<evidence type="ECO:0000256" key="10">
    <source>
        <dbReference type="SAM" id="Phobius"/>
    </source>
</evidence>
<dbReference type="InterPro" id="IPR036097">
    <property type="entry name" value="HisK_dim/P_sf"/>
</dbReference>
<comment type="subcellular location">
    <subcellularLocation>
        <location evidence="2">Cell membrane</location>
        <topology evidence="2">Multi-pass membrane protein</topology>
    </subcellularLocation>
</comment>
<dbReference type="SMART" id="SM00388">
    <property type="entry name" value="HisKA"/>
    <property type="match status" value="1"/>
</dbReference>
<name>A0A559KE37_9BACL</name>
<reference evidence="12 13" key="1">
    <citation type="submission" date="2019-07" db="EMBL/GenBank/DDBJ databases">
        <authorList>
            <person name="Kim J."/>
        </authorList>
    </citation>
    <scope>NUCLEOTIDE SEQUENCE [LARGE SCALE GENOMIC DNA]</scope>
    <source>
        <strain evidence="12 13">JC52</strain>
    </source>
</reference>
<evidence type="ECO:0000256" key="2">
    <source>
        <dbReference type="ARBA" id="ARBA00004651"/>
    </source>
</evidence>
<dbReference type="OrthoDB" id="9809348at2"/>
<evidence type="ECO:0000256" key="6">
    <source>
        <dbReference type="ARBA" id="ARBA00022741"/>
    </source>
</evidence>
<dbReference type="PANTHER" id="PTHR45453:SF1">
    <property type="entry name" value="PHOSPHATE REGULON SENSOR PROTEIN PHOR"/>
    <property type="match status" value="1"/>
</dbReference>
<dbReference type="InterPro" id="IPR008979">
    <property type="entry name" value="Galactose-bd-like_sf"/>
</dbReference>
<evidence type="ECO:0000256" key="1">
    <source>
        <dbReference type="ARBA" id="ARBA00000085"/>
    </source>
</evidence>
<dbReference type="GO" id="GO:0000155">
    <property type="term" value="F:phosphorelay sensor kinase activity"/>
    <property type="evidence" value="ECO:0007669"/>
    <property type="project" value="InterPro"/>
</dbReference>
<dbReference type="InterPro" id="IPR011623">
    <property type="entry name" value="7TMR_DISM_rcpt_extracell_dom1"/>
</dbReference>
<dbReference type="InterPro" id="IPR050351">
    <property type="entry name" value="BphY/WalK/GraS-like"/>
</dbReference>
<sequence>MLSETIYKRSAITVLLLILIASFMFMEERYSMSRSVTVPRAEQGVLDLRSWNWEQDGTVFLNGEWGFDWQRLPHELSLEDTEQPPNSENYIKVPGSWNGLMLDGQPLPGDGYATYHLTLLLPENQRELALRIPPINTAFTCWANGHKIASAGEVGTSQERTIPQYAPQIAVAHPERARIDLVIEVANFDHEKGGIRQPIEFGAFQNIARSQGLAFSFDSLLIGSLFIMGLYHLGLYAARPKEKSMLFFGLFCLLFCLRISLLGEVMLIKVIPNFQWSLELSLEYISAMVCLPLFILFFSSCYPSESRRSINIIICMVAVVYTCVIILLPPLVFTKAMIVLQLIIASCIVYVVAIILRAFVRQREGSGIMLFSCLIFAVTIVNDMLYEQDLVRTTEKMSAFGLLLFIFAQSVLLSTKLSRAIVNEEKLSAELTLVNSGLSEKVEKRTYDLEQANETLKRTNDELHRLETSRSHLLSNISHDLGTPLTTIQCYLEAIMDGLVDSEEQKNSYMNLIHSKVISMDRLIEDLFQLSQLEARQVTFKMQVFSTDRLMELLFTRYVLDARSAGLQYTMTPHRFEAEQGFISTVEVDLERMHQVYSNLFFNAIKFTPEGGAIEVEMIDDGREMKVRFRDNGVGIRAEELPYIFDRFYTNNKERNIEGKGLGLSISKEIVEYHGGHIYVEHSVQQEGTIFCFTLPVKSS</sequence>
<dbReference type="GO" id="GO:0005886">
    <property type="term" value="C:plasma membrane"/>
    <property type="evidence" value="ECO:0007669"/>
    <property type="project" value="UniProtKB-SubCell"/>
</dbReference>
<dbReference type="SUPFAM" id="SSF55874">
    <property type="entry name" value="ATPase domain of HSP90 chaperone/DNA topoisomerase II/histidine kinase"/>
    <property type="match status" value="1"/>
</dbReference>
<keyword evidence="10" id="KW-1133">Transmembrane helix</keyword>
<dbReference type="CDD" id="cd00075">
    <property type="entry name" value="HATPase"/>
    <property type="match status" value="1"/>
</dbReference>
<keyword evidence="10" id="KW-0812">Transmembrane</keyword>
<dbReference type="RefSeq" id="WP_144845444.1">
    <property type="nucleotide sequence ID" value="NZ_VNJI01000008.1"/>
</dbReference>
<dbReference type="EMBL" id="VNJI01000008">
    <property type="protein sequence ID" value="TVY10395.1"/>
    <property type="molecule type" value="Genomic_DNA"/>
</dbReference>
<evidence type="ECO:0000256" key="5">
    <source>
        <dbReference type="ARBA" id="ARBA00022679"/>
    </source>
</evidence>
<protein>
    <recommendedName>
        <fullName evidence="3">histidine kinase</fullName>
        <ecNumber evidence="3">2.7.13.3</ecNumber>
    </recommendedName>
</protein>
<dbReference type="Proteomes" id="UP000317036">
    <property type="component" value="Unassembled WGS sequence"/>
</dbReference>
<evidence type="ECO:0000259" key="11">
    <source>
        <dbReference type="PROSITE" id="PS50109"/>
    </source>
</evidence>
<dbReference type="GO" id="GO:0004721">
    <property type="term" value="F:phosphoprotein phosphatase activity"/>
    <property type="evidence" value="ECO:0007669"/>
    <property type="project" value="TreeGrafter"/>
</dbReference>
<feature type="transmembrane region" description="Helical" evidence="10">
    <location>
        <begin position="338"/>
        <end position="360"/>
    </location>
</feature>
<dbReference type="FunFam" id="3.30.565.10:FF:000006">
    <property type="entry name" value="Sensor histidine kinase WalK"/>
    <property type="match status" value="1"/>
</dbReference>
<feature type="transmembrane region" description="Helical" evidence="10">
    <location>
        <begin position="213"/>
        <end position="233"/>
    </location>
</feature>
<keyword evidence="13" id="KW-1185">Reference proteome</keyword>
<dbReference type="AlphaFoldDB" id="A0A559KE37"/>
<dbReference type="GO" id="GO:0005524">
    <property type="term" value="F:ATP binding"/>
    <property type="evidence" value="ECO:0007669"/>
    <property type="project" value="UniProtKB-KW"/>
</dbReference>
<keyword evidence="4" id="KW-0597">Phosphoprotein</keyword>
<keyword evidence="6" id="KW-0547">Nucleotide-binding</keyword>
<evidence type="ECO:0000256" key="7">
    <source>
        <dbReference type="ARBA" id="ARBA00022777"/>
    </source>
</evidence>
<proteinExistence type="predicted"/>
<organism evidence="12 13">
    <name type="scientific">Paenibacillus cremeus</name>
    <dbReference type="NCBI Taxonomy" id="2163881"/>
    <lineage>
        <taxon>Bacteria</taxon>
        <taxon>Bacillati</taxon>
        <taxon>Bacillota</taxon>
        <taxon>Bacilli</taxon>
        <taxon>Bacillales</taxon>
        <taxon>Paenibacillaceae</taxon>
        <taxon>Paenibacillus</taxon>
    </lineage>
</organism>
<feature type="transmembrane region" description="Helical" evidence="10">
    <location>
        <begin position="245"/>
        <end position="268"/>
    </location>
</feature>
<dbReference type="InterPro" id="IPR003661">
    <property type="entry name" value="HisK_dim/P_dom"/>
</dbReference>
<dbReference type="PRINTS" id="PR00344">
    <property type="entry name" value="BCTRLSENSOR"/>
</dbReference>
<keyword evidence="9" id="KW-0902">Two-component regulatory system</keyword>
<feature type="domain" description="Histidine kinase" evidence="11">
    <location>
        <begin position="476"/>
        <end position="699"/>
    </location>
</feature>
<evidence type="ECO:0000313" key="12">
    <source>
        <dbReference type="EMBL" id="TVY10395.1"/>
    </source>
</evidence>
<keyword evidence="5" id="KW-0808">Transferase</keyword>
<evidence type="ECO:0000256" key="9">
    <source>
        <dbReference type="ARBA" id="ARBA00023012"/>
    </source>
</evidence>
<dbReference type="InterPro" id="IPR003594">
    <property type="entry name" value="HATPase_dom"/>
</dbReference>
<keyword evidence="8" id="KW-0067">ATP-binding</keyword>
<gene>
    <name evidence="12" type="ORF">FPZ49_08335</name>
</gene>
<feature type="transmembrane region" description="Helical" evidence="10">
    <location>
        <begin position="367"/>
        <end position="386"/>
    </location>
</feature>
<dbReference type="SUPFAM" id="SSF49785">
    <property type="entry name" value="Galactose-binding domain-like"/>
    <property type="match status" value="1"/>
</dbReference>
<comment type="caution">
    <text evidence="12">The sequence shown here is derived from an EMBL/GenBank/DDBJ whole genome shotgun (WGS) entry which is preliminary data.</text>
</comment>
<dbReference type="Pfam" id="PF00512">
    <property type="entry name" value="HisKA"/>
    <property type="match status" value="1"/>
</dbReference>
<dbReference type="Pfam" id="PF07695">
    <property type="entry name" value="7TMR-DISM_7TM"/>
    <property type="match status" value="1"/>
</dbReference>
<dbReference type="Pfam" id="PF02518">
    <property type="entry name" value="HATPase_c"/>
    <property type="match status" value="1"/>
</dbReference>
<evidence type="ECO:0000256" key="8">
    <source>
        <dbReference type="ARBA" id="ARBA00022840"/>
    </source>
</evidence>
<evidence type="ECO:0000313" key="13">
    <source>
        <dbReference type="Proteomes" id="UP000317036"/>
    </source>
</evidence>
<dbReference type="CDD" id="cd00082">
    <property type="entry name" value="HisKA"/>
    <property type="match status" value="1"/>
</dbReference>
<keyword evidence="7 12" id="KW-0418">Kinase</keyword>